<dbReference type="GO" id="GO:0006351">
    <property type="term" value="P:DNA-templated transcription"/>
    <property type="evidence" value="ECO:0007669"/>
    <property type="project" value="InterPro"/>
</dbReference>
<sequence length="425" mass="47872">MATATWCYRGDPEEEQPALLVTFSNGQLQRPDAVRFSLYRSSEVGNPRKRRRRILVSETERLSYVGNNFGSGAMKCNSLCRYFLGVLNKDTGQMEVYNAEIFNMQPLLSDNVIPDDTRDYQNKSYREKVDLCIEAFGTSKQKRALNSRRMNAVGNDILNTAVTKAAADVIDAKGVTALIQDVAQDDEQNMSIFLPPCHEDADKPENVYKFEDSIFFSGSVVSSAFLSPAEYEALQGPAAAFINITSEEIAKKTEEKSHCSFVLEELKFLPADEKSRDHKARCLWFLDILIKFSFLKIIKKKHPMGPECPHIISRRLMKSFTSLTYNNGSVQNLISASLKTKIAAYVIALALHIKNFQIDLTVLQNDLKLHESRMMDIARAMRLKVSKAKGMPGLENDQNHKLGTLSLPLPVQKASGSQRKRKKMN</sequence>
<comment type="subcellular location">
    <subcellularLocation>
        <location evidence="1">Nucleus</location>
        <location evidence="1">Nucleolus</location>
    </subcellularLocation>
</comment>
<evidence type="ECO:0000256" key="5">
    <source>
        <dbReference type="ARBA" id="ARBA00023242"/>
    </source>
</evidence>
<dbReference type="AlphaFoldDB" id="A0A2P4T099"/>
<dbReference type="Proteomes" id="UP000237246">
    <property type="component" value="Unassembled WGS sequence"/>
</dbReference>
<evidence type="ECO:0000256" key="6">
    <source>
        <dbReference type="SAM" id="MobiDB-lite"/>
    </source>
</evidence>
<evidence type="ECO:0000313" key="8">
    <source>
        <dbReference type="Proteomes" id="UP000237246"/>
    </source>
</evidence>
<keyword evidence="4" id="KW-0804">Transcription</keyword>
<dbReference type="GO" id="GO:0005730">
    <property type="term" value="C:nucleolus"/>
    <property type="evidence" value="ECO:0007669"/>
    <property type="project" value="UniProtKB-SubCell"/>
</dbReference>
<evidence type="ECO:0008006" key="9">
    <source>
        <dbReference type="Google" id="ProtNLM"/>
    </source>
</evidence>
<reference evidence="7 8" key="1">
    <citation type="submission" date="2018-01" db="EMBL/GenBank/DDBJ databases">
        <title>Comparison of the Chinese Bamboo Partridge and Red Junglefowl genome sequences highlights the importance of demography in genome evolution.</title>
        <authorList>
            <person name="Tiley G.P."/>
            <person name="Kimball R.T."/>
            <person name="Braun E.L."/>
            <person name="Burleigh J.G."/>
        </authorList>
    </citation>
    <scope>NUCLEOTIDE SEQUENCE [LARGE SCALE GENOMIC DNA]</scope>
    <source>
        <strain evidence="7">RTK389</strain>
        <tissue evidence="7">Blood</tissue>
    </source>
</reference>
<accession>A0A2P4T099</accession>
<evidence type="ECO:0000313" key="7">
    <source>
        <dbReference type="EMBL" id="POI29766.1"/>
    </source>
</evidence>
<organism evidence="7 8">
    <name type="scientific">Bambusicola thoracicus</name>
    <name type="common">Chinese bamboo-partridge</name>
    <name type="synonym">Perdix thoracica</name>
    <dbReference type="NCBI Taxonomy" id="9083"/>
    <lineage>
        <taxon>Eukaryota</taxon>
        <taxon>Metazoa</taxon>
        <taxon>Chordata</taxon>
        <taxon>Craniata</taxon>
        <taxon>Vertebrata</taxon>
        <taxon>Euteleostomi</taxon>
        <taxon>Archelosauria</taxon>
        <taxon>Archosauria</taxon>
        <taxon>Dinosauria</taxon>
        <taxon>Saurischia</taxon>
        <taxon>Theropoda</taxon>
        <taxon>Coelurosauria</taxon>
        <taxon>Aves</taxon>
        <taxon>Neognathae</taxon>
        <taxon>Galloanserae</taxon>
        <taxon>Galliformes</taxon>
        <taxon>Phasianidae</taxon>
        <taxon>Perdicinae</taxon>
        <taxon>Bambusicola</taxon>
    </lineage>
</organism>
<dbReference type="OrthoDB" id="532500at2759"/>
<comment type="similarity">
    <text evidence="2">Belongs to the eukaryotic RPA49/POLR1E RNA polymerase subunit family.</text>
</comment>
<dbReference type="EMBL" id="PPHD01014112">
    <property type="protein sequence ID" value="POI29766.1"/>
    <property type="molecule type" value="Genomic_DNA"/>
</dbReference>
<name>A0A2P4T099_BAMTH</name>
<proteinExistence type="inferred from homology"/>
<dbReference type="PANTHER" id="PTHR14440">
    <property type="entry name" value="DNA-DIRECTED RNA POLYMERASE I SUBUNIT RPA49"/>
    <property type="match status" value="1"/>
</dbReference>
<keyword evidence="3" id="KW-0240">DNA-directed RNA polymerase</keyword>
<evidence type="ECO:0000256" key="3">
    <source>
        <dbReference type="ARBA" id="ARBA00022478"/>
    </source>
</evidence>
<protein>
    <recommendedName>
        <fullName evidence="9">DNA-directed RNA polymerase I subunit RPA49</fullName>
    </recommendedName>
</protein>
<evidence type="ECO:0000256" key="2">
    <source>
        <dbReference type="ARBA" id="ARBA00009430"/>
    </source>
</evidence>
<keyword evidence="5" id="KW-0539">Nucleus</keyword>
<evidence type="ECO:0000256" key="4">
    <source>
        <dbReference type="ARBA" id="ARBA00023163"/>
    </source>
</evidence>
<gene>
    <name evidence="7" type="ORF">CIB84_006484</name>
</gene>
<dbReference type="InterPro" id="IPR009668">
    <property type="entry name" value="RNA_pol-assoc_fac_A49-like"/>
</dbReference>
<dbReference type="Pfam" id="PF06870">
    <property type="entry name" value="RNA_pol_I_A49"/>
    <property type="match status" value="1"/>
</dbReference>
<evidence type="ECO:0000256" key="1">
    <source>
        <dbReference type="ARBA" id="ARBA00004604"/>
    </source>
</evidence>
<dbReference type="GO" id="GO:0003677">
    <property type="term" value="F:DNA binding"/>
    <property type="evidence" value="ECO:0007669"/>
    <property type="project" value="InterPro"/>
</dbReference>
<feature type="region of interest" description="Disordered" evidence="6">
    <location>
        <begin position="390"/>
        <end position="425"/>
    </location>
</feature>
<comment type="caution">
    <text evidence="7">The sequence shown here is derived from an EMBL/GenBank/DDBJ whole genome shotgun (WGS) entry which is preliminary data.</text>
</comment>
<keyword evidence="8" id="KW-1185">Reference proteome</keyword>
<dbReference type="GO" id="GO:0000428">
    <property type="term" value="C:DNA-directed RNA polymerase complex"/>
    <property type="evidence" value="ECO:0007669"/>
    <property type="project" value="UniProtKB-KW"/>
</dbReference>